<evidence type="ECO:0000256" key="1">
    <source>
        <dbReference type="ARBA" id="ARBA00022729"/>
    </source>
</evidence>
<evidence type="ECO:0000313" key="5">
    <source>
        <dbReference type="Proteomes" id="UP000241206"/>
    </source>
</evidence>
<name>A0A2T4I8C3_9SPHN</name>
<dbReference type="PANTHER" id="PTHR21666">
    <property type="entry name" value="PEPTIDASE-RELATED"/>
    <property type="match status" value="1"/>
</dbReference>
<evidence type="ECO:0000313" key="4">
    <source>
        <dbReference type="EMBL" id="PTD28011.1"/>
    </source>
</evidence>
<reference evidence="4 5" key="1">
    <citation type="submission" date="2017-11" db="EMBL/GenBank/DDBJ databases">
        <title>Sphingomonas oleivorans sp. nov., isolated from oil-contaminated soil.</title>
        <authorList>
            <person name="Wang L."/>
            <person name="Chen L."/>
        </authorList>
    </citation>
    <scope>NUCLEOTIDE SEQUENCE [LARGE SCALE GENOMIC DNA]</scope>
    <source>
        <strain evidence="4 5">K101</strain>
    </source>
</reference>
<feature type="region of interest" description="Disordered" evidence="2">
    <location>
        <begin position="256"/>
        <end position="293"/>
    </location>
</feature>
<dbReference type="CDD" id="cd12797">
    <property type="entry name" value="M23_peptidase"/>
    <property type="match status" value="1"/>
</dbReference>
<keyword evidence="5" id="KW-1185">Reference proteome</keyword>
<dbReference type="EMBL" id="PHHF01000001">
    <property type="protein sequence ID" value="PTD28011.1"/>
    <property type="molecule type" value="Genomic_DNA"/>
</dbReference>
<protein>
    <recommendedName>
        <fullName evidence="3">M23ase beta-sheet core domain-containing protein</fullName>
    </recommendedName>
</protein>
<dbReference type="InterPro" id="IPR011055">
    <property type="entry name" value="Dup_hybrid_motif"/>
</dbReference>
<evidence type="ECO:0000259" key="3">
    <source>
        <dbReference type="Pfam" id="PF01551"/>
    </source>
</evidence>
<dbReference type="AlphaFoldDB" id="A0A2T4I8C3"/>
<accession>A0A2T4I8C3</accession>
<dbReference type="FunFam" id="2.70.70.10:FF:000006">
    <property type="entry name" value="M23 family peptidase"/>
    <property type="match status" value="1"/>
</dbReference>
<keyword evidence="1" id="KW-0732">Signal</keyword>
<proteinExistence type="predicted"/>
<dbReference type="InterPro" id="IPR050570">
    <property type="entry name" value="Cell_wall_metabolism_enzyme"/>
</dbReference>
<dbReference type="SUPFAM" id="SSF51261">
    <property type="entry name" value="Duplicated hybrid motif"/>
    <property type="match status" value="1"/>
</dbReference>
<sequence>MPDIRLTEPMRGGPACPAPHSDETCDFAVEANLVLYSANACICPIFKQAGSGLFMESRDGYSYRMPPFPSPRRKQHIAALAIFCITSPGMAAVARGNPASPDSATLPIGGDARFRERMLGWQPSPPPAGGGEDRAAAAVMPVEHPRLTSRFGPRLDPLRGTAAAHAGVDMATAAGSPVRATADGRVDRAIRAGGYGNLVAIDHGGGVQSRYAHLSRLLVRPDEAVRRGQIIALAGSTGRSTGSHLHYEVRINGRPVDPMRDPGPHGPGAFAPAASEPPHLSAFARAQAGAAAR</sequence>
<feature type="compositionally biased region" description="Low complexity" evidence="2">
    <location>
        <begin position="282"/>
        <end position="293"/>
    </location>
</feature>
<dbReference type="Proteomes" id="UP000241206">
    <property type="component" value="Unassembled WGS sequence"/>
</dbReference>
<organism evidence="4 5">
    <name type="scientific">Edaphosphingomonas fennica</name>
    <dbReference type="NCBI Taxonomy" id="114404"/>
    <lineage>
        <taxon>Bacteria</taxon>
        <taxon>Pseudomonadati</taxon>
        <taxon>Pseudomonadota</taxon>
        <taxon>Alphaproteobacteria</taxon>
        <taxon>Sphingomonadales</taxon>
        <taxon>Rhizorhabdaceae</taxon>
        <taxon>Edaphosphingomonas</taxon>
    </lineage>
</organism>
<evidence type="ECO:0000256" key="2">
    <source>
        <dbReference type="SAM" id="MobiDB-lite"/>
    </source>
</evidence>
<feature type="domain" description="M23ase beta-sheet core" evidence="3">
    <location>
        <begin position="164"/>
        <end position="258"/>
    </location>
</feature>
<dbReference type="InterPro" id="IPR016047">
    <property type="entry name" value="M23ase_b-sheet_dom"/>
</dbReference>
<dbReference type="Pfam" id="PF01551">
    <property type="entry name" value="Peptidase_M23"/>
    <property type="match status" value="1"/>
</dbReference>
<dbReference type="GO" id="GO:0004222">
    <property type="term" value="F:metalloendopeptidase activity"/>
    <property type="evidence" value="ECO:0007669"/>
    <property type="project" value="TreeGrafter"/>
</dbReference>
<dbReference type="PANTHER" id="PTHR21666:SF289">
    <property type="entry name" value="L-ALA--D-GLU ENDOPEPTIDASE"/>
    <property type="match status" value="1"/>
</dbReference>
<dbReference type="Gene3D" id="2.70.70.10">
    <property type="entry name" value="Glucose Permease (Domain IIA)"/>
    <property type="match status" value="1"/>
</dbReference>
<gene>
    <name evidence="4" type="ORF">CV103_00140</name>
</gene>
<comment type="caution">
    <text evidence="4">The sequence shown here is derived from an EMBL/GenBank/DDBJ whole genome shotgun (WGS) entry which is preliminary data.</text>
</comment>